<evidence type="ECO:0000256" key="14">
    <source>
        <dbReference type="RuleBase" id="RU000461"/>
    </source>
</evidence>
<keyword evidence="17" id="KW-1185">Reference proteome</keyword>
<dbReference type="PROSITE" id="PS00086">
    <property type="entry name" value="CYTOCHROME_P450"/>
    <property type="match status" value="1"/>
</dbReference>
<dbReference type="PRINTS" id="PR00385">
    <property type="entry name" value="P450"/>
</dbReference>
<gene>
    <name evidence="16" type="ORF">Ocin01_15106</name>
</gene>
<dbReference type="PRINTS" id="PR00463">
    <property type="entry name" value="EP450I"/>
</dbReference>
<proteinExistence type="inferred from homology"/>
<reference evidence="16 17" key="1">
    <citation type="journal article" date="2016" name="Genome Biol. Evol.">
        <title>Gene Family Evolution Reflects Adaptation to Soil Environmental Stressors in the Genome of the Collembolan Orchesella cincta.</title>
        <authorList>
            <person name="Faddeeva-Vakhrusheva A."/>
            <person name="Derks M.F."/>
            <person name="Anvar S.Y."/>
            <person name="Agamennone V."/>
            <person name="Suring W."/>
            <person name="Smit S."/>
            <person name="van Straalen N.M."/>
            <person name="Roelofs D."/>
        </authorList>
    </citation>
    <scope>NUCLEOTIDE SEQUENCE [LARGE SCALE GENOMIC DNA]</scope>
    <source>
        <tissue evidence="16">Mixed pool</tissue>
    </source>
</reference>
<comment type="caution">
    <text evidence="16">The sequence shown here is derived from an EMBL/GenBank/DDBJ whole genome shotgun (WGS) entry which is preliminary data.</text>
</comment>
<dbReference type="OMA" id="KAGRMAN"/>
<dbReference type="InterPro" id="IPR050476">
    <property type="entry name" value="Insect_CytP450_Detox"/>
</dbReference>
<feature type="binding site" description="axial binding residue" evidence="13">
    <location>
        <position position="423"/>
    </location>
    <ligand>
        <name>heme</name>
        <dbReference type="ChEBI" id="CHEBI:30413"/>
    </ligand>
    <ligandPart>
        <name>Fe</name>
        <dbReference type="ChEBI" id="CHEBI:18248"/>
    </ligandPart>
</feature>
<evidence type="ECO:0000256" key="10">
    <source>
        <dbReference type="ARBA" id="ARBA00023004"/>
    </source>
</evidence>
<evidence type="ECO:0000256" key="13">
    <source>
        <dbReference type="PIRSR" id="PIRSR602401-1"/>
    </source>
</evidence>
<keyword evidence="6 13" id="KW-0479">Metal-binding</keyword>
<evidence type="ECO:0000313" key="17">
    <source>
        <dbReference type="Proteomes" id="UP000094527"/>
    </source>
</evidence>
<dbReference type="PANTHER" id="PTHR24292:SF54">
    <property type="entry name" value="CYP9F3-RELATED"/>
    <property type="match status" value="1"/>
</dbReference>
<comment type="cofactor">
    <cofactor evidence="1 13">
        <name>heme</name>
        <dbReference type="ChEBI" id="CHEBI:30413"/>
    </cofactor>
</comment>
<feature type="transmembrane region" description="Helical" evidence="15">
    <location>
        <begin position="299"/>
        <end position="326"/>
    </location>
</feature>
<dbReference type="OrthoDB" id="2789670at2759"/>
<dbReference type="GO" id="GO:0016705">
    <property type="term" value="F:oxidoreductase activity, acting on paired donors, with incorporation or reduction of molecular oxygen"/>
    <property type="evidence" value="ECO:0007669"/>
    <property type="project" value="InterPro"/>
</dbReference>
<comment type="similarity">
    <text evidence="4 14">Belongs to the cytochrome P450 family.</text>
</comment>
<evidence type="ECO:0000256" key="5">
    <source>
        <dbReference type="ARBA" id="ARBA00022617"/>
    </source>
</evidence>
<keyword evidence="11 14" id="KW-0503">Monooxygenase</keyword>
<dbReference type="GO" id="GO:0020037">
    <property type="term" value="F:heme binding"/>
    <property type="evidence" value="ECO:0007669"/>
    <property type="project" value="InterPro"/>
</dbReference>
<dbReference type="Gene3D" id="1.10.630.10">
    <property type="entry name" value="Cytochrome P450"/>
    <property type="match status" value="1"/>
</dbReference>
<evidence type="ECO:0000256" key="2">
    <source>
        <dbReference type="ARBA" id="ARBA00004174"/>
    </source>
</evidence>
<comment type="subcellular location">
    <subcellularLocation>
        <location evidence="3">Endoplasmic reticulum membrane</location>
        <topology evidence="3">Peripheral membrane protein</topology>
    </subcellularLocation>
    <subcellularLocation>
        <location evidence="2">Microsome membrane</location>
        <topology evidence="2">Peripheral membrane protein</topology>
    </subcellularLocation>
</comment>
<name>A0A1D2MF02_ORCCI</name>
<evidence type="ECO:0000256" key="7">
    <source>
        <dbReference type="ARBA" id="ARBA00022824"/>
    </source>
</evidence>
<evidence type="ECO:0000256" key="3">
    <source>
        <dbReference type="ARBA" id="ARBA00004406"/>
    </source>
</evidence>
<evidence type="ECO:0000256" key="15">
    <source>
        <dbReference type="SAM" id="Phobius"/>
    </source>
</evidence>
<keyword evidence="9 14" id="KW-0560">Oxidoreductase</keyword>
<evidence type="ECO:0000256" key="12">
    <source>
        <dbReference type="ARBA" id="ARBA00023136"/>
    </source>
</evidence>
<dbReference type="GO" id="GO:0004497">
    <property type="term" value="F:monooxygenase activity"/>
    <property type="evidence" value="ECO:0007669"/>
    <property type="project" value="UniProtKB-KW"/>
</dbReference>
<dbReference type="CDD" id="cd11056">
    <property type="entry name" value="CYP6-like"/>
    <property type="match status" value="1"/>
</dbReference>
<evidence type="ECO:0000256" key="9">
    <source>
        <dbReference type="ARBA" id="ARBA00023002"/>
    </source>
</evidence>
<dbReference type="InterPro" id="IPR001128">
    <property type="entry name" value="Cyt_P450"/>
</dbReference>
<keyword evidence="12 15" id="KW-0472">Membrane</keyword>
<dbReference type="GO" id="GO:0005506">
    <property type="term" value="F:iron ion binding"/>
    <property type="evidence" value="ECO:0007669"/>
    <property type="project" value="InterPro"/>
</dbReference>
<evidence type="ECO:0000256" key="4">
    <source>
        <dbReference type="ARBA" id="ARBA00010617"/>
    </source>
</evidence>
<dbReference type="EMBL" id="LJIJ01001499">
    <property type="protein sequence ID" value="ODM91575.1"/>
    <property type="molecule type" value="Genomic_DNA"/>
</dbReference>
<dbReference type="PANTHER" id="PTHR24292">
    <property type="entry name" value="CYTOCHROME P450"/>
    <property type="match status" value="1"/>
</dbReference>
<evidence type="ECO:0000256" key="6">
    <source>
        <dbReference type="ARBA" id="ARBA00022723"/>
    </source>
</evidence>
<evidence type="ECO:0000256" key="11">
    <source>
        <dbReference type="ARBA" id="ARBA00023033"/>
    </source>
</evidence>
<dbReference type="AlphaFoldDB" id="A0A1D2MF02"/>
<keyword evidence="8" id="KW-0492">Microsome</keyword>
<dbReference type="Pfam" id="PF00067">
    <property type="entry name" value="p450"/>
    <property type="match status" value="2"/>
</dbReference>
<dbReference type="STRING" id="48709.A0A1D2MF02"/>
<keyword evidence="15" id="KW-1133">Transmembrane helix</keyword>
<dbReference type="SUPFAM" id="SSF48264">
    <property type="entry name" value="Cytochrome P450"/>
    <property type="match status" value="1"/>
</dbReference>
<keyword evidence="15" id="KW-0812">Transmembrane</keyword>
<keyword evidence="7" id="KW-0256">Endoplasmic reticulum</keyword>
<keyword evidence="5 13" id="KW-0349">Heme</keyword>
<dbReference type="InterPro" id="IPR017972">
    <property type="entry name" value="Cyt_P450_CS"/>
</dbReference>
<keyword evidence="10 13" id="KW-0408">Iron</keyword>
<sequence length="482" mass="54527">MLVAFVLLFVTCYLFYNLFLVKSSKPKWLGEQEINTSASFSTLDMLLGRKTVVDKDHHIYNSMGTKKFCVVDESPSPIILLKDLDLIKKVFIKDFDYFTDRRDFFTVSDKKSVLNKLLGMLKGEEWKNVRQTVSPTFTTGKIRRMMVHFNGVGQQWVKMLAEKAKESPTGSAKIDVLSTVNQYTLEVIGNSVFGMRTGTIQDPNSIFAQKAGRMANMDRITDIIKLNLSPRYPQIFKITVEGDVKQNDFQQLLIEARKGELKALGSDDLDSFEKEAEIRDNNSNTKFSDKSKILTDEVIIAQGVVFFLAGFTAVSNFISFAAYSLALHQDIQDKLREEVGRVVKEDGSLDYDDLAQLTYLDMVASEVLRKFPGAARLDRVCMKDYRDPETGLFVPKNTAVVIPVHAERSPYSYLPFGQGPRNCIGKRFAIIESQAAIANLVHNFRIDPTEKTPVPLQARFIAAQTFLPMDLELMLTPLRKQT</sequence>
<dbReference type="InterPro" id="IPR036396">
    <property type="entry name" value="Cyt_P450_sf"/>
</dbReference>
<dbReference type="InterPro" id="IPR002401">
    <property type="entry name" value="Cyt_P450_E_grp-I"/>
</dbReference>
<organism evidence="16 17">
    <name type="scientific">Orchesella cincta</name>
    <name type="common">Springtail</name>
    <name type="synonym">Podura cincta</name>
    <dbReference type="NCBI Taxonomy" id="48709"/>
    <lineage>
        <taxon>Eukaryota</taxon>
        <taxon>Metazoa</taxon>
        <taxon>Ecdysozoa</taxon>
        <taxon>Arthropoda</taxon>
        <taxon>Hexapoda</taxon>
        <taxon>Collembola</taxon>
        <taxon>Entomobryomorpha</taxon>
        <taxon>Entomobryoidea</taxon>
        <taxon>Orchesellidae</taxon>
        <taxon>Orchesellinae</taxon>
        <taxon>Orchesella</taxon>
    </lineage>
</organism>
<dbReference type="Proteomes" id="UP000094527">
    <property type="component" value="Unassembled WGS sequence"/>
</dbReference>
<dbReference type="GO" id="GO:0005789">
    <property type="term" value="C:endoplasmic reticulum membrane"/>
    <property type="evidence" value="ECO:0007669"/>
    <property type="project" value="UniProtKB-SubCell"/>
</dbReference>
<evidence type="ECO:0000256" key="1">
    <source>
        <dbReference type="ARBA" id="ARBA00001971"/>
    </source>
</evidence>
<evidence type="ECO:0000313" key="16">
    <source>
        <dbReference type="EMBL" id="ODM91575.1"/>
    </source>
</evidence>
<accession>A0A1D2MF02</accession>
<protein>
    <submittedName>
        <fullName evidence="16">Cytochrome P450 9e2</fullName>
    </submittedName>
</protein>
<evidence type="ECO:0000256" key="8">
    <source>
        <dbReference type="ARBA" id="ARBA00022848"/>
    </source>
</evidence>